<organism evidence="1 2">
    <name type="scientific">Hypholoma sublateritium (strain FD-334 SS-4)</name>
    <dbReference type="NCBI Taxonomy" id="945553"/>
    <lineage>
        <taxon>Eukaryota</taxon>
        <taxon>Fungi</taxon>
        <taxon>Dikarya</taxon>
        <taxon>Basidiomycota</taxon>
        <taxon>Agaricomycotina</taxon>
        <taxon>Agaricomycetes</taxon>
        <taxon>Agaricomycetidae</taxon>
        <taxon>Agaricales</taxon>
        <taxon>Agaricineae</taxon>
        <taxon>Strophariaceae</taxon>
        <taxon>Hypholoma</taxon>
    </lineage>
</organism>
<dbReference type="EMBL" id="KN817521">
    <property type="protein sequence ID" value="KJA28427.1"/>
    <property type="molecule type" value="Genomic_DNA"/>
</dbReference>
<dbReference type="Proteomes" id="UP000054270">
    <property type="component" value="Unassembled WGS sequence"/>
</dbReference>
<keyword evidence="2" id="KW-1185">Reference proteome</keyword>
<sequence>MPDFVSEWDQPSARLAALAKFTTLLCPDYEPTPYFGPIFQTLLDKYHKFIASAAGHKRTMRLKRERRREDAPSWADLRPAADRDYARVLEFIDEAIEELTFGRFMEVHDPELEEAADRAREAGDRAYESPPSTLLDWPQFPPVFIHPTHPGLRRKACDEDDIGYYAPPTKKHRGVLVGTP</sequence>
<reference evidence="2" key="1">
    <citation type="submission" date="2014-04" db="EMBL/GenBank/DDBJ databases">
        <title>Evolutionary Origins and Diversification of the Mycorrhizal Mutualists.</title>
        <authorList>
            <consortium name="DOE Joint Genome Institute"/>
            <consortium name="Mycorrhizal Genomics Consortium"/>
            <person name="Kohler A."/>
            <person name="Kuo A."/>
            <person name="Nagy L.G."/>
            <person name="Floudas D."/>
            <person name="Copeland A."/>
            <person name="Barry K.W."/>
            <person name="Cichocki N."/>
            <person name="Veneault-Fourrey C."/>
            <person name="LaButti K."/>
            <person name="Lindquist E.A."/>
            <person name="Lipzen A."/>
            <person name="Lundell T."/>
            <person name="Morin E."/>
            <person name="Murat C."/>
            <person name="Riley R."/>
            <person name="Ohm R."/>
            <person name="Sun H."/>
            <person name="Tunlid A."/>
            <person name="Henrissat B."/>
            <person name="Grigoriev I.V."/>
            <person name="Hibbett D.S."/>
            <person name="Martin F."/>
        </authorList>
    </citation>
    <scope>NUCLEOTIDE SEQUENCE [LARGE SCALE GENOMIC DNA]</scope>
    <source>
        <strain evidence="2">FD-334 SS-4</strain>
    </source>
</reference>
<accession>A0A0D2LKU9</accession>
<name>A0A0D2LKU9_HYPSF</name>
<protein>
    <submittedName>
        <fullName evidence="1">Uncharacterized protein</fullName>
    </submittedName>
</protein>
<evidence type="ECO:0000313" key="2">
    <source>
        <dbReference type="Proteomes" id="UP000054270"/>
    </source>
</evidence>
<evidence type="ECO:0000313" key="1">
    <source>
        <dbReference type="EMBL" id="KJA28427.1"/>
    </source>
</evidence>
<dbReference type="AlphaFoldDB" id="A0A0D2LKU9"/>
<gene>
    <name evidence="1" type="ORF">HYPSUDRAFT_33812</name>
</gene>
<proteinExistence type="predicted"/>